<dbReference type="InterPro" id="IPR003754">
    <property type="entry name" value="4pyrrol_synth_uPrphyn_synth"/>
</dbReference>
<dbReference type="CDD" id="cd06578">
    <property type="entry name" value="HemD"/>
    <property type="match status" value="1"/>
</dbReference>
<dbReference type="EC" id="4.2.1.75" evidence="3 9"/>
<evidence type="ECO:0000313" key="12">
    <source>
        <dbReference type="Proteomes" id="UP000298133"/>
    </source>
</evidence>
<keyword evidence="4 9" id="KW-0456">Lyase</keyword>
<dbReference type="GO" id="GO:0006780">
    <property type="term" value="P:uroporphyrinogen III biosynthetic process"/>
    <property type="evidence" value="ECO:0007669"/>
    <property type="project" value="UniProtKB-UniRule"/>
</dbReference>
<dbReference type="PANTHER" id="PTHR38042">
    <property type="entry name" value="UROPORPHYRINOGEN-III SYNTHASE, CHLOROPLASTIC"/>
    <property type="match status" value="1"/>
</dbReference>
<comment type="function">
    <text evidence="6 9">Catalyzes cyclization of the linear tetrapyrrole, hydroxymethylbilane, to the macrocyclic uroporphyrinogen III.</text>
</comment>
<dbReference type="GO" id="GO:0006782">
    <property type="term" value="P:protoporphyrinogen IX biosynthetic process"/>
    <property type="evidence" value="ECO:0007669"/>
    <property type="project" value="UniProtKB-UniRule"/>
</dbReference>
<dbReference type="Gene3D" id="3.40.50.10090">
    <property type="match status" value="2"/>
</dbReference>
<name>A0A4Y8UER3_9GAMM</name>
<feature type="domain" description="Tetrapyrrole biosynthesis uroporphyrinogen III synthase" evidence="10">
    <location>
        <begin position="22"/>
        <end position="237"/>
    </location>
</feature>
<dbReference type="OrthoDB" id="9787650at2"/>
<dbReference type="Proteomes" id="UP000298133">
    <property type="component" value="Unassembled WGS sequence"/>
</dbReference>
<organism evidence="11 12">
    <name type="scientific">Gammaproteobacteria bacterium LSUCC0057</name>
    <dbReference type="NCBI Taxonomy" id="2559237"/>
    <lineage>
        <taxon>Bacteria</taxon>
        <taxon>Pseudomonadati</taxon>
        <taxon>Pseudomonadota</taxon>
        <taxon>Gammaproteobacteria</taxon>
        <taxon>Cellvibrionales</taxon>
        <taxon>Porticoccaceae</taxon>
        <taxon>SAR92 clade</taxon>
    </lineage>
</organism>
<evidence type="ECO:0000256" key="9">
    <source>
        <dbReference type="RuleBase" id="RU366031"/>
    </source>
</evidence>
<keyword evidence="12" id="KW-1185">Reference proteome</keyword>
<comment type="similarity">
    <text evidence="2 9">Belongs to the uroporphyrinogen-III synthase family.</text>
</comment>
<evidence type="ECO:0000256" key="6">
    <source>
        <dbReference type="ARBA" id="ARBA00037589"/>
    </source>
</evidence>
<evidence type="ECO:0000256" key="7">
    <source>
        <dbReference type="ARBA" id="ARBA00040167"/>
    </source>
</evidence>
<sequence length="249" mass="26241">MSKDTLAGCRALLIRPSSGDMQLQQQLTALGATWQHTPVMQLQRLAQAPQRVAALTAALQQGALALFVSRCAATIAVELAVQWPARGDYFAVGQSTAEVLRAASIAVQAPRQQQTSEGLLALPALTEVAGRHAIIVAGEGGRHLIGSELAARGAEVSRCELYRRHPDSAGLHAAQQQLPQCNLLLAHSAELLDSLGPAADPQLPLVVPSQRVAQRAAQLGYRQVAVARSANAAAMVAAAAQIWRRLRAG</sequence>
<evidence type="ECO:0000256" key="1">
    <source>
        <dbReference type="ARBA" id="ARBA00004772"/>
    </source>
</evidence>
<dbReference type="InterPro" id="IPR039793">
    <property type="entry name" value="UROS/Hem4"/>
</dbReference>
<dbReference type="GO" id="GO:0004852">
    <property type="term" value="F:uroporphyrinogen-III synthase activity"/>
    <property type="evidence" value="ECO:0007669"/>
    <property type="project" value="UniProtKB-UniRule"/>
</dbReference>
<evidence type="ECO:0000259" key="10">
    <source>
        <dbReference type="Pfam" id="PF02602"/>
    </source>
</evidence>
<evidence type="ECO:0000256" key="2">
    <source>
        <dbReference type="ARBA" id="ARBA00008133"/>
    </source>
</evidence>
<accession>A0A4Y8UER3</accession>
<dbReference type="Pfam" id="PF02602">
    <property type="entry name" value="HEM4"/>
    <property type="match status" value="1"/>
</dbReference>
<evidence type="ECO:0000256" key="8">
    <source>
        <dbReference type="ARBA" id="ARBA00048617"/>
    </source>
</evidence>
<dbReference type="UniPathway" id="UPA00251">
    <property type="reaction ID" value="UER00320"/>
</dbReference>
<evidence type="ECO:0000313" key="11">
    <source>
        <dbReference type="EMBL" id="TFH67346.1"/>
    </source>
</evidence>
<reference evidence="11 12" key="1">
    <citation type="submission" date="2019-03" db="EMBL/GenBank/DDBJ databases">
        <title>Draft genome of Gammaproteobacteria bacterium LSUCC0057, a member of the SAR92 clade.</title>
        <authorList>
            <person name="Lanclos V.C."/>
            <person name="Doiron C."/>
            <person name="Henson M.W."/>
            <person name="Thrash J.C."/>
        </authorList>
    </citation>
    <scope>NUCLEOTIDE SEQUENCE [LARGE SCALE GENOMIC DNA]</scope>
    <source>
        <strain evidence="11 12">LSUCC0057</strain>
    </source>
</reference>
<dbReference type="SUPFAM" id="SSF69618">
    <property type="entry name" value="HemD-like"/>
    <property type="match status" value="1"/>
</dbReference>
<evidence type="ECO:0000256" key="4">
    <source>
        <dbReference type="ARBA" id="ARBA00023239"/>
    </source>
</evidence>
<protein>
    <recommendedName>
        <fullName evidence="7 9">Uroporphyrinogen-III synthase</fullName>
        <ecNumber evidence="3 9">4.2.1.75</ecNumber>
    </recommendedName>
</protein>
<dbReference type="EMBL" id="SPIA01000003">
    <property type="protein sequence ID" value="TFH67346.1"/>
    <property type="molecule type" value="Genomic_DNA"/>
</dbReference>
<evidence type="ECO:0000256" key="3">
    <source>
        <dbReference type="ARBA" id="ARBA00013109"/>
    </source>
</evidence>
<evidence type="ECO:0000256" key="5">
    <source>
        <dbReference type="ARBA" id="ARBA00023244"/>
    </source>
</evidence>
<dbReference type="PANTHER" id="PTHR38042:SF1">
    <property type="entry name" value="UROPORPHYRINOGEN-III SYNTHASE, CHLOROPLASTIC"/>
    <property type="match status" value="1"/>
</dbReference>
<proteinExistence type="inferred from homology"/>
<comment type="caution">
    <text evidence="11">The sequence shown here is derived from an EMBL/GenBank/DDBJ whole genome shotgun (WGS) entry which is preliminary data.</text>
</comment>
<comment type="catalytic activity">
    <reaction evidence="8 9">
        <text>hydroxymethylbilane = uroporphyrinogen III + H2O</text>
        <dbReference type="Rhea" id="RHEA:18965"/>
        <dbReference type="ChEBI" id="CHEBI:15377"/>
        <dbReference type="ChEBI" id="CHEBI:57308"/>
        <dbReference type="ChEBI" id="CHEBI:57845"/>
        <dbReference type="EC" id="4.2.1.75"/>
    </reaction>
</comment>
<dbReference type="AlphaFoldDB" id="A0A4Y8UER3"/>
<keyword evidence="5 9" id="KW-0627">Porphyrin biosynthesis</keyword>
<gene>
    <name evidence="11" type="ORF">E3W66_07570</name>
</gene>
<comment type="pathway">
    <text evidence="1 9">Porphyrin-containing compound metabolism; protoporphyrin-IX biosynthesis; coproporphyrinogen-III from 5-aminolevulinate: step 3/4.</text>
</comment>
<dbReference type="InterPro" id="IPR036108">
    <property type="entry name" value="4pyrrol_syn_uPrphyn_synt_sf"/>
</dbReference>